<keyword evidence="1" id="KW-0472">Membrane</keyword>
<gene>
    <name evidence="2" type="ORF">B5M42_18850</name>
</gene>
<name>A0A4Y8PW17_9BACL</name>
<dbReference type="EMBL" id="MYFO01000030">
    <property type="protein sequence ID" value="TFE84932.1"/>
    <property type="molecule type" value="Genomic_DNA"/>
</dbReference>
<protein>
    <submittedName>
        <fullName evidence="2">Uncharacterized protein</fullName>
    </submittedName>
</protein>
<comment type="caution">
    <text evidence="2">The sequence shown here is derived from an EMBL/GenBank/DDBJ whole genome shotgun (WGS) entry which is preliminary data.</text>
</comment>
<dbReference type="AlphaFoldDB" id="A0A4Y8PW17"/>
<keyword evidence="3" id="KW-1185">Reference proteome</keyword>
<dbReference type="Proteomes" id="UP000298246">
    <property type="component" value="Unassembled WGS sequence"/>
</dbReference>
<organism evidence="2 3">
    <name type="scientific">Paenibacillus athensensis</name>
    <dbReference type="NCBI Taxonomy" id="1967502"/>
    <lineage>
        <taxon>Bacteria</taxon>
        <taxon>Bacillati</taxon>
        <taxon>Bacillota</taxon>
        <taxon>Bacilli</taxon>
        <taxon>Bacillales</taxon>
        <taxon>Paenibacillaceae</taxon>
        <taxon>Paenibacillus</taxon>
    </lineage>
</organism>
<dbReference type="InterPro" id="IPR027981">
    <property type="entry name" value="DUF4446"/>
</dbReference>
<dbReference type="RefSeq" id="WP_134755627.1">
    <property type="nucleotide sequence ID" value="NZ_MYFO02000020.1"/>
</dbReference>
<proteinExistence type="predicted"/>
<dbReference type="OrthoDB" id="5244042at2"/>
<reference evidence="2 3" key="1">
    <citation type="submission" date="2017-03" db="EMBL/GenBank/DDBJ databases">
        <title>Isolation of Levoglucosan Utilizing Bacteria.</title>
        <authorList>
            <person name="Arya A.S."/>
        </authorList>
    </citation>
    <scope>NUCLEOTIDE SEQUENCE [LARGE SCALE GENOMIC DNA]</scope>
    <source>
        <strain evidence="2 3">MEC069</strain>
    </source>
</reference>
<sequence>MGELFQTTEGVLLAGNMVVSLILLILFIVWAVKLSKLRRKYTQMMNGGQVDDLEGLLTEIQMKLNTQKAESDQTAAKVEQIITNVKSMKSNVAIHRYNAFGEPGSDLSFTVAMLDDQDNGLIMTGIHSREQTYIYAKPVQKGQSTYTLSPEEKEAITLTAKQKLRL</sequence>
<keyword evidence="1" id="KW-0812">Transmembrane</keyword>
<accession>A0A4Y8PW17</accession>
<feature type="transmembrane region" description="Helical" evidence="1">
    <location>
        <begin position="12"/>
        <end position="32"/>
    </location>
</feature>
<evidence type="ECO:0000313" key="2">
    <source>
        <dbReference type="EMBL" id="TFE84932.1"/>
    </source>
</evidence>
<dbReference type="Pfam" id="PF14584">
    <property type="entry name" value="DUF4446"/>
    <property type="match status" value="1"/>
</dbReference>
<evidence type="ECO:0000313" key="3">
    <source>
        <dbReference type="Proteomes" id="UP000298246"/>
    </source>
</evidence>
<evidence type="ECO:0000256" key="1">
    <source>
        <dbReference type="SAM" id="Phobius"/>
    </source>
</evidence>
<keyword evidence="1" id="KW-1133">Transmembrane helix</keyword>